<dbReference type="SMART" id="SM00387">
    <property type="entry name" value="HATPase_c"/>
    <property type="match status" value="1"/>
</dbReference>
<dbReference type="Pfam" id="PF00512">
    <property type="entry name" value="HisKA"/>
    <property type="match status" value="1"/>
</dbReference>
<evidence type="ECO:0000256" key="2">
    <source>
        <dbReference type="ARBA" id="ARBA00012438"/>
    </source>
</evidence>
<evidence type="ECO:0000313" key="11">
    <source>
        <dbReference type="Proteomes" id="UP000222564"/>
    </source>
</evidence>
<dbReference type="SUPFAM" id="SSF47384">
    <property type="entry name" value="Homodimeric domain of signal transducing histidine kinase"/>
    <property type="match status" value="1"/>
</dbReference>
<dbReference type="InterPro" id="IPR036097">
    <property type="entry name" value="HisK_dim/P_sf"/>
</dbReference>
<dbReference type="Proteomes" id="UP000222564">
    <property type="component" value="Unassembled WGS sequence"/>
</dbReference>
<keyword evidence="6 10" id="KW-0418">Kinase</keyword>
<dbReference type="SUPFAM" id="SSF55874">
    <property type="entry name" value="ATPase domain of HSP90 chaperone/DNA topoisomerase II/histidine kinase"/>
    <property type="match status" value="1"/>
</dbReference>
<organism evidence="10 11">
    <name type="scientific">Desulforamulus profundi</name>
    <dbReference type="NCBI Taxonomy" id="1383067"/>
    <lineage>
        <taxon>Bacteria</taxon>
        <taxon>Bacillati</taxon>
        <taxon>Bacillota</taxon>
        <taxon>Clostridia</taxon>
        <taxon>Eubacteriales</taxon>
        <taxon>Peptococcaceae</taxon>
        <taxon>Desulforamulus</taxon>
    </lineage>
</organism>
<evidence type="ECO:0000256" key="6">
    <source>
        <dbReference type="ARBA" id="ARBA00022777"/>
    </source>
</evidence>
<dbReference type="GO" id="GO:0005524">
    <property type="term" value="F:ATP binding"/>
    <property type="evidence" value="ECO:0007669"/>
    <property type="project" value="UniProtKB-KW"/>
</dbReference>
<keyword evidence="4" id="KW-0808">Transferase</keyword>
<dbReference type="CDD" id="cd00082">
    <property type="entry name" value="HisKA"/>
    <property type="match status" value="1"/>
</dbReference>
<name>A0A2C6M4L4_9FIRM</name>
<dbReference type="PANTHER" id="PTHR43065:SF46">
    <property type="entry name" value="C4-DICARBOXYLATE TRANSPORT SENSOR PROTEIN DCTB"/>
    <property type="match status" value="1"/>
</dbReference>
<dbReference type="AlphaFoldDB" id="A0A2C6M4L4"/>
<dbReference type="GO" id="GO:0000155">
    <property type="term" value="F:phosphorelay sensor kinase activity"/>
    <property type="evidence" value="ECO:0007669"/>
    <property type="project" value="InterPro"/>
</dbReference>
<keyword evidence="11" id="KW-1185">Reference proteome</keyword>
<keyword evidence="5" id="KW-0547">Nucleotide-binding</keyword>
<accession>A0A2C6M4L4</accession>
<protein>
    <recommendedName>
        <fullName evidence="2">histidine kinase</fullName>
        <ecNumber evidence="2">2.7.13.3</ecNumber>
    </recommendedName>
</protein>
<keyword evidence="8" id="KW-0902">Two-component regulatory system</keyword>
<comment type="caution">
    <text evidence="10">The sequence shown here is derived from an EMBL/GenBank/DDBJ whole genome shotgun (WGS) entry which is preliminary data.</text>
</comment>
<evidence type="ECO:0000256" key="1">
    <source>
        <dbReference type="ARBA" id="ARBA00000085"/>
    </source>
</evidence>
<evidence type="ECO:0000256" key="5">
    <source>
        <dbReference type="ARBA" id="ARBA00022741"/>
    </source>
</evidence>
<dbReference type="RefSeq" id="WP_180261154.1">
    <property type="nucleotide sequence ID" value="NZ_AWQQ01000116.1"/>
</dbReference>
<evidence type="ECO:0000256" key="8">
    <source>
        <dbReference type="ARBA" id="ARBA00023012"/>
    </source>
</evidence>
<evidence type="ECO:0000259" key="9">
    <source>
        <dbReference type="PROSITE" id="PS50109"/>
    </source>
</evidence>
<proteinExistence type="predicted"/>
<reference evidence="10 11" key="1">
    <citation type="submission" date="2013-09" db="EMBL/GenBank/DDBJ databases">
        <title>Biodegradation of hydrocarbons in the deep terrestrial subsurface : characterization of a microbial consortium composed of two Desulfotomaculum species originating from a deep geological formation.</title>
        <authorList>
            <person name="Aullo T."/>
            <person name="Berlendis S."/>
            <person name="Lascourreges J.-F."/>
            <person name="Dessort D."/>
            <person name="Saint-Laurent S."/>
            <person name="Schraauwers B."/>
            <person name="Mas J."/>
            <person name="Magot M."/>
            <person name="Ranchou-Peyruse A."/>
        </authorList>
    </citation>
    <scope>NUCLEOTIDE SEQUENCE [LARGE SCALE GENOMIC DNA]</scope>
    <source>
        <strain evidence="10 11">Bs107</strain>
    </source>
</reference>
<dbReference type="InterPro" id="IPR005467">
    <property type="entry name" value="His_kinase_dom"/>
</dbReference>
<dbReference type="PANTHER" id="PTHR43065">
    <property type="entry name" value="SENSOR HISTIDINE KINASE"/>
    <property type="match status" value="1"/>
</dbReference>
<dbReference type="Pfam" id="PF02518">
    <property type="entry name" value="HATPase_c"/>
    <property type="match status" value="1"/>
</dbReference>
<evidence type="ECO:0000313" key="10">
    <source>
        <dbReference type="EMBL" id="PHJ37127.1"/>
    </source>
</evidence>
<dbReference type="PRINTS" id="PR00344">
    <property type="entry name" value="BCTRLSENSOR"/>
</dbReference>
<evidence type="ECO:0000256" key="3">
    <source>
        <dbReference type="ARBA" id="ARBA00022553"/>
    </source>
</evidence>
<feature type="domain" description="Histidine kinase" evidence="9">
    <location>
        <begin position="43"/>
        <end position="245"/>
    </location>
</feature>
<dbReference type="Gene3D" id="1.10.287.130">
    <property type="match status" value="1"/>
</dbReference>
<gene>
    <name evidence="10" type="ORF">P378_18280</name>
</gene>
<dbReference type="InterPro" id="IPR003661">
    <property type="entry name" value="HisK_dim/P_dom"/>
</dbReference>
<dbReference type="PROSITE" id="PS50109">
    <property type="entry name" value="HIS_KIN"/>
    <property type="match status" value="1"/>
</dbReference>
<comment type="catalytic activity">
    <reaction evidence="1">
        <text>ATP + protein L-histidine = ADP + protein N-phospho-L-histidine.</text>
        <dbReference type="EC" id="2.7.13.3"/>
    </reaction>
</comment>
<dbReference type="InterPro" id="IPR036890">
    <property type="entry name" value="HATPase_C_sf"/>
</dbReference>
<dbReference type="SMART" id="SM00388">
    <property type="entry name" value="HisKA"/>
    <property type="match status" value="1"/>
</dbReference>
<dbReference type="EC" id="2.7.13.3" evidence="2"/>
<dbReference type="InterPro" id="IPR003594">
    <property type="entry name" value="HATPase_dom"/>
</dbReference>
<evidence type="ECO:0000256" key="4">
    <source>
        <dbReference type="ARBA" id="ARBA00022679"/>
    </source>
</evidence>
<keyword evidence="3" id="KW-0597">Phosphoprotein</keyword>
<dbReference type="EMBL" id="AWQQ01000116">
    <property type="protein sequence ID" value="PHJ37127.1"/>
    <property type="molecule type" value="Genomic_DNA"/>
</dbReference>
<dbReference type="InterPro" id="IPR004358">
    <property type="entry name" value="Sig_transdc_His_kin-like_C"/>
</dbReference>
<sequence length="245" mass="26973">MTVNQNDEFSFLLVKEDSAGYNGFANNNERLVRIRLTGEMAAAIAHEIRNPMTTVRGLLQMLQIEKACPGFEERLHVMLKELDRANSIISEVLLLAPTKVTDLKRKILNDILEGLLPAINSEAVKNGQRVVFEPGIVPYISLNEQEIAKLILNLVRNGMEAMTPGGILTIKTFMDGQEIVLSVQDQGKGIKMGLLDMLGTPFFTTKEQGTGLGLAVSYSIAARHNAAIKVETGPRGSTFFVRFKT</sequence>
<keyword evidence="7" id="KW-0067">ATP-binding</keyword>
<dbReference type="Gene3D" id="3.30.565.10">
    <property type="entry name" value="Histidine kinase-like ATPase, C-terminal domain"/>
    <property type="match status" value="1"/>
</dbReference>
<evidence type="ECO:0000256" key="7">
    <source>
        <dbReference type="ARBA" id="ARBA00022840"/>
    </source>
</evidence>